<reference evidence="1" key="1">
    <citation type="submission" date="2023-06" db="EMBL/GenBank/DDBJ databases">
        <title>Survivors Of The Sea: Transcriptome response of Skeletonema marinoi to long-term dormancy.</title>
        <authorList>
            <person name="Pinder M.I.M."/>
            <person name="Kourtchenko O."/>
            <person name="Robertson E.K."/>
            <person name="Larsson T."/>
            <person name="Maumus F."/>
            <person name="Osuna-Cruz C.M."/>
            <person name="Vancaester E."/>
            <person name="Stenow R."/>
            <person name="Vandepoele K."/>
            <person name="Ploug H."/>
            <person name="Bruchert V."/>
            <person name="Godhe A."/>
            <person name="Topel M."/>
        </authorList>
    </citation>
    <scope>NUCLEOTIDE SEQUENCE</scope>
    <source>
        <strain evidence="1">R05AC</strain>
    </source>
</reference>
<sequence length="426" mass="47261">MGHVSTACCQNLVKMILNEMDIDDGISFSADLTFVERYSISDLVSHLENDCGLWLSNGPIPCDDENIDHSIEKASPSLDVCAMKNVFLLWKTALDRDLIKLNTDNEDATLFGGAAKAVTALTRVSIDPAFNLANENTNNCIDTLPSLLQSLLSSLINSTVRQITKLHSESDAKKWIENAADSMVQACSDLSAGEEGDADHDDDDGWLPLACAAERMIDFQYGDEEHCADVIALKLSFAMLALDRCLADDDTSDRENQLKQATTRLNELVIKDDSNDTTKRMLQIAMQGLTHAEICLRYIDTNSDAIMRDHPLLLAAVMLSGECAFAGLHVSKQIEMCNLQLEADEKVALVELMSIIETTCNNIKKKCTSVIAYPHLRRVKEYLTRLGKTIGSMKGRADKRRKIRTKAALIVGGERPYPARRYARRR</sequence>
<accession>A0AAD9DKE0</accession>
<proteinExistence type="predicted"/>
<name>A0AAD9DKE0_9STRA</name>
<gene>
    <name evidence="1" type="ORF">QTG54_000542</name>
</gene>
<protein>
    <submittedName>
        <fullName evidence="1">Uncharacterized protein</fullName>
    </submittedName>
</protein>
<dbReference type="EMBL" id="JATAAI010000001">
    <property type="protein sequence ID" value="KAK1748603.1"/>
    <property type="molecule type" value="Genomic_DNA"/>
</dbReference>
<evidence type="ECO:0000313" key="1">
    <source>
        <dbReference type="EMBL" id="KAK1748603.1"/>
    </source>
</evidence>
<dbReference type="Proteomes" id="UP001224775">
    <property type="component" value="Unassembled WGS sequence"/>
</dbReference>
<comment type="caution">
    <text evidence="1">The sequence shown here is derived from an EMBL/GenBank/DDBJ whole genome shotgun (WGS) entry which is preliminary data.</text>
</comment>
<organism evidence="1 2">
    <name type="scientific">Skeletonema marinoi</name>
    <dbReference type="NCBI Taxonomy" id="267567"/>
    <lineage>
        <taxon>Eukaryota</taxon>
        <taxon>Sar</taxon>
        <taxon>Stramenopiles</taxon>
        <taxon>Ochrophyta</taxon>
        <taxon>Bacillariophyta</taxon>
        <taxon>Coscinodiscophyceae</taxon>
        <taxon>Thalassiosirophycidae</taxon>
        <taxon>Thalassiosirales</taxon>
        <taxon>Skeletonemataceae</taxon>
        <taxon>Skeletonema</taxon>
        <taxon>Skeletonema marinoi-dohrnii complex</taxon>
    </lineage>
</organism>
<keyword evidence="2" id="KW-1185">Reference proteome</keyword>
<dbReference type="AlphaFoldDB" id="A0AAD9DKE0"/>
<evidence type="ECO:0000313" key="2">
    <source>
        <dbReference type="Proteomes" id="UP001224775"/>
    </source>
</evidence>